<keyword evidence="3 5" id="KW-0560">Oxidoreductase</keyword>
<evidence type="ECO:0000313" key="6">
    <source>
        <dbReference type="EMBL" id="ASD65089.1"/>
    </source>
</evidence>
<evidence type="ECO:0000256" key="3">
    <source>
        <dbReference type="ARBA" id="ARBA00023002"/>
    </source>
</evidence>
<gene>
    <name evidence="6" type="ORF">B9G79_16700</name>
</gene>
<dbReference type="FunFam" id="3.40.30.10:FF:000010">
    <property type="entry name" value="Glutathione peroxidase"/>
    <property type="match status" value="1"/>
</dbReference>
<evidence type="ECO:0000256" key="4">
    <source>
        <dbReference type="PIRSR" id="PIRSR000303-1"/>
    </source>
</evidence>
<dbReference type="PANTHER" id="PTHR11592">
    <property type="entry name" value="GLUTATHIONE PEROXIDASE"/>
    <property type="match status" value="1"/>
</dbReference>
<accession>A0A1Z3NC88</accession>
<dbReference type="AlphaFoldDB" id="A0A1Z3NC88"/>
<organism evidence="6 7">
    <name type="scientific">Bdellovibrio bacteriovorus</name>
    <dbReference type="NCBI Taxonomy" id="959"/>
    <lineage>
        <taxon>Bacteria</taxon>
        <taxon>Pseudomonadati</taxon>
        <taxon>Bdellovibrionota</taxon>
        <taxon>Bdellovibrionia</taxon>
        <taxon>Bdellovibrionales</taxon>
        <taxon>Pseudobdellovibrionaceae</taxon>
        <taxon>Bdellovibrio</taxon>
    </lineage>
</organism>
<evidence type="ECO:0000256" key="1">
    <source>
        <dbReference type="ARBA" id="ARBA00006926"/>
    </source>
</evidence>
<dbReference type="OrthoDB" id="5292849at2"/>
<keyword evidence="2 5" id="KW-0575">Peroxidase</keyword>
<reference evidence="6 7" key="1">
    <citation type="submission" date="2017-04" db="EMBL/GenBank/DDBJ databases">
        <title>Whole genome sequence of Bdellovibrio bacteriovorus strain SSB218315.</title>
        <authorList>
            <person name="Oyedara O."/>
            <person name="Rodriguez-Perez M.A."/>
        </authorList>
    </citation>
    <scope>NUCLEOTIDE SEQUENCE [LARGE SCALE GENOMIC DNA]</scope>
    <source>
        <strain evidence="6 7">SSB218315</strain>
    </source>
</reference>
<proteinExistence type="inferred from homology"/>
<dbReference type="Gene3D" id="3.40.30.10">
    <property type="entry name" value="Glutaredoxin"/>
    <property type="match status" value="1"/>
</dbReference>
<dbReference type="Pfam" id="PF00255">
    <property type="entry name" value="GSHPx"/>
    <property type="match status" value="1"/>
</dbReference>
<evidence type="ECO:0000313" key="7">
    <source>
        <dbReference type="Proteomes" id="UP000197003"/>
    </source>
</evidence>
<comment type="similarity">
    <text evidence="1 5">Belongs to the glutathione peroxidase family.</text>
</comment>
<sequence>MSTLHQIEFSTADGKKATLADYSGKVLLVVNVASECGLTPQYEGLEKVHEKYESQGLRVLAFPANEFGAQEPGSNEQIQEFCRTQFGVKFPVFAKMVVKGEGQHPLYQQLTSLQPAAQQVPGGTLKSVLEEHGLLSGGPSDIMWNFEKFLIGKSGNVVARFAPDMTPEDPTIVKAIEAELAR</sequence>
<dbReference type="Proteomes" id="UP000197003">
    <property type="component" value="Chromosome"/>
</dbReference>
<dbReference type="PROSITE" id="PS00460">
    <property type="entry name" value="GLUTATHIONE_PEROXID_1"/>
    <property type="match status" value="1"/>
</dbReference>
<dbReference type="EMBL" id="CP020946">
    <property type="protein sequence ID" value="ASD65089.1"/>
    <property type="molecule type" value="Genomic_DNA"/>
</dbReference>
<name>A0A1Z3NC88_BDEBC</name>
<dbReference type="GO" id="GO:0004601">
    <property type="term" value="F:peroxidase activity"/>
    <property type="evidence" value="ECO:0007669"/>
    <property type="project" value="UniProtKB-KW"/>
</dbReference>
<dbReference type="GO" id="GO:0034599">
    <property type="term" value="P:cellular response to oxidative stress"/>
    <property type="evidence" value="ECO:0007669"/>
    <property type="project" value="TreeGrafter"/>
</dbReference>
<evidence type="ECO:0000256" key="2">
    <source>
        <dbReference type="ARBA" id="ARBA00022559"/>
    </source>
</evidence>
<evidence type="ECO:0000256" key="5">
    <source>
        <dbReference type="RuleBase" id="RU000499"/>
    </source>
</evidence>
<dbReference type="PROSITE" id="PS51355">
    <property type="entry name" value="GLUTATHIONE_PEROXID_3"/>
    <property type="match status" value="1"/>
</dbReference>
<dbReference type="CDD" id="cd00340">
    <property type="entry name" value="GSH_Peroxidase"/>
    <property type="match status" value="1"/>
</dbReference>
<dbReference type="PANTHER" id="PTHR11592:SF40">
    <property type="entry name" value="THIOREDOXIN_GLUTATHIONE PEROXIDASE BTUE"/>
    <property type="match status" value="1"/>
</dbReference>
<dbReference type="InterPro" id="IPR036249">
    <property type="entry name" value="Thioredoxin-like_sf"/>
</dbReference>
<dbReference type="InterPro" id="IPR000889">
    <property type="entry name" value="Glutathione_peroxidase"/>
</dbReference>
<dbReference type="RefSeq" id="WP_088566498.1">
    <property type="nucleotide sequence ID" value="NZ_CP020946.1"/>
</dbReference>
<dbReference type="InterPro" id="IPR029759">
    <property type="entry name" value="GPX_AS"/>
</dbReference>
<dbReference type="PIRSF" id="PIRSF000303">
    <property type="entry name" value="Glutathion_perox"/>
    <property type="match status" value="1"/>
</dbReference>
<protein>
    <recommendedName>
        <fullName evidence="5">Glutathione peroxidase</fullName>
    </recommendedName>
</protein>
<dbReference type="PRINTS" id="PR01011">
    <property type="entry name" value="GLUTPROXDASE"/>
</dbReference>
<dbReference type="SUPFAM" id="SSF52833">
    <property type="entry name" value="Thioredoxin-like"/>
    <property type="match status" value="1"/>
</dbReference>
<feature type="active site" evidence="4">
    <location>
        <position position="36"/>
    </location>
</feature>